<organism evidence="2 3">
    <name type="scientific">Candidatus Scalindua rubra</name>
    <dbReference type="NCBI Taxonomy" id="1872076"/>
    <lineage>
        <taxon>Bacteria</taxon>
        <taxon>Pseudomonadati</taxon>
        <taxon>Planctomycetota</taxon>
        <taxon>Candidatus Brocadiia</taxon>
        <taxon>Candidatus Brocadiales</taxon>
        <taxon>Candidatus Scalinduaceae</taxon>
        <taxon>Candidatus Scalindua</taxon>
    </lineage>
</organism>
<proteinExistence type="predicted"/>
<keyword evidence="1" id="KW-1133">Transmembrane helix</keyword>
<keyword evidence="1" id="KW-0812">Transmembrane</keyword>
<reference evidence="2 3" key="1">
    <citation type="submission" date="2016-07" db="EMBL/GenBank/DDBJ databases">
        <title>Draft genome of Scalindua rubra, obtained from a brine-seawater interface in the Red Sea, sheds light on salt adaptation in anammox bacteria.</title>
        <authorList>
            <person name="Speth D.R."/>
            <person name="Lagkouvardos I."/>
            <person name="Wang Y."/>
            <person name="Qian P.-Y."/>
            <person name="Dutilh B.E."/>
            <person name="Jetten M.S."/>
        </authorList>
    </citation>
    <scope>NUCLEOTIDE SEQUENCE [LARGE SCALE GENOMIC DNA]</scope>
    <source>
        <strain evidence="2">BSI-1</strain>
    </source>
</reference>
<evidence type="ECO:0000313" key="2">
    <source>
        <dbReference type="EMBL" id="ODS30299.1"/>
    </source>
</evidence>
<evidence type="ECO:0000256" key="1">
    <source>
        <dbReference type="SAM" id="Phobius"/>
    </source>
</evidence>
<dbReference type="Proteomes" id="UP000094056">
    <property type="component" value="Unassembled WGS sequence"/>
</dbReference>
<keyword evidence="1" id="KW-0472">Membrane</keyword>
<accession>A0A1E3X413</accession>
<feature type="transmembrane region" description="Helical" evidence="1">
    <location>
        <begin position="6"/>
        <end position="27"/>
    </location>
</feature>
<comment type="caution">
    <text evidence="2">The sequence shown here is derived from an EMBL/GenBank/DDBJ whole genome shotgun (WGS) entry which is preliminary data.</text>
</comment>
<protein>
    <submittedName>
        <fullName evidence="2">Uncharacterized protein</fullName>
    </submittedName>
</protein>
<evidence type="ECO:0000313" key="3">
    <source>
        <dbReference type="Proteomes" id="UP000094056"/>
    </source>
</evidence>
<name>A0A1E3X413_9BACT</name>
<gene>
    <name evidence="2" type="ORF">SCARUB_04589</name>
</gene>
<dbReference type="EMBL" id="MAYW01000247">
    <property type="protein sequence ID" value="ODS30299.1"/>
    <property type="molecule type" value="Genomic_DNA"/>
</dbReference>
<dbReference type="AlphaFoldDB" id="A0A1E3X413"/>
<sequence length="99" mass="11544">MGFLEIFTLVTSSATIFALIMGVFSFYNGRYTRREISNLIKQTHQDTQNLIRESRQDTQNLTKDIIKETQNLIVRESEENRKILQNVTNILDKIHDKVG</sequence>